<reference evidence="2" key="2">
    <citation type="submission" date="2025-08" db="UniProtKB">
        <authorList>
            <consortium name="Ensembl"/>
        </authorList>
    </citation>
    <scope>IDENTIFICATION</scope>
</reference>
<proteinExistence type="predicted"/>
<feature type="coiled-coil region" evidence="1">
    <location>
        <begin position="73"/>
        <end position="107"/>
    </location>
</feature>
<reference evidence="2" key="3">
    <citation type="submission" date="2025-09" db="UniProtKB">
        <authorList>
            <consortium name="Ensembl"/>
        </authorList>
    </citation>
    <scope>IDENTIFICATION</scope>
</reference>
<dbReference type="InterPro" id="IPR039873">
    <property type="entry name" value="CCDC78"/>
</dbReference>
<dbReference type="PANTHER" id="PTHR22106">
    <property type="entry name" value="COILED-COIL DOMAIN-CONTAINING PROTEIN 78"/>
    <property type="match status" value="1"/>
</dbReference>
<keyword evidence="3" id="KW-1185">Reference proteome</keyword>
<dbReference type="Proteomes" id="UP000472271">
    <property type="component" value="Chromosome 19"/>
</dbReference>
<dbReference type="AlphaFoldDB" id="A0A673BWK3"/>
<evidence type="ECO:0000313" key="3">
    <source>
        <dbReference type="Proteomes" id="UP000472271"/>
    </source>
</evidence>
<protein>
    <submittedName>
        <fullName evidence="2">Coiled-coil domain containing 78</fullName>
    </submittedName>
</protein>
<evidence type="ECO:0000313" key="2">
    <source>
        <dbReference type="Ensembl" id="ENSSORP00005045519.1"/>
    </source>
</evidence>
<keyword evidence="1" id="KW-0175">Coiled coil</keyword>
<dbReference type="PANTHER" id="PTHR22106:SF5">
    <property type="entry name" value="COILED-COIL DOMAIN-CONTAINING PROTEIN 78"/>
    <property type="match status" value="1"/>
</dbReference>
<accession>A0A673BWK3</accession>
<dbReference type="GO" id="GO:0005737">
    <property type="term" value="C:cytoplasm"/>
    <property type="evidence" value="ECO:0007669"/>
    <property type="project" value="TreeGrafter"/>
</dbReference>
<organism evidence="2 3">
    <name type="scientific">Sphaeramia orbicularis</name>
    <name type="common">orbiculate cardinalfish</name>
    <dbReference type="NCBI Taxonomy" id="375764"/>
    <lineage>
        <taxon>Eukaryota</taxon>
        <taxon>Metazoa</taxon>
        <taxon>Chordata</taxon>
        <taxon>Craniata</taxon>
        <taxon>Vertebrata</taxon>
        <taxon>Euteleostomi</taxon>
        <taxon>Actinopterygii</taxon>
        <taxon>Neopterygii</taxon>
        <taxon>Teleostei</taxon>
        <taxon>Neoteleostei</taxon>
        <taxon>Acanthomorphata</taxon>
        <taxon>Gobiaria</taxon>
        <taxon>Kurtiformes</taxon>
        <taxon>Apogonoidei</taxon>
        <taxon>Apogonidae</taxon>
        <taxon>Apogoninae</taxon>
        <taxon>Sphaeramia</taxon>
    </lineage>
</organism>
<name>A0A673BWK3_9TELE</name>
<dbReference type="Ensembl" id="ENSSORT00005046670.1">
    <property type="protein sequence ID" value="ENSSORP00005045519.1"/>
    <property type="gene ID" value="ENSSORG00005020913.1"/>
</dbReference>
<reference evidence="2" key="1">
    <citation type="submission" date="2019-06" db="EMBL/GenBank/DDBJ databases">
        <authorList>
            <consortium name="Wellcome Sanger Institute Data Sharing"/>
        </authorList>
    </citation>
    <scope>NUCLEOTIDE SEQUENCE [LARGE SCALE GENOMIC DNA]</scope>
</reference>
<evidence type="ECO:0000256" key="1">
    <source>
        <dbReference type="SAM" id="Coils"/>
    </source>
</evidence>
<sequence>MLQDVRSSYRTREEQLASAARSYKKRLQRVTNTHHTLLIAYRAQREQIVAKPECGLNPGPPEGTFSLDPSELRDETEKELQNLRQDKARLEAQLQEAQDQVGETELRWLPGQYSAMNEATVAEAQVSELQDYIDNHLARYKQEINNLHRRHGIEEAQRSQSAHSSLL</sequence>